<name>A0A0E9U5G7_ANGAN</name>
<organism evidence="1">
    <name type="scientific">Anguilla anguilla</name>
    <name type="common">European freshwater eel</name>
    <name type="synonym">Muraena anguilla</name>
    <dbReference type="NCBI Taxonomy" id="7936"/>
    <lineage>
        <taxon>Eukaryota</taxon>
        <taxon>Metazoa</taxon>
        <taxon>Chordata</taxon>
        <taxon>Craniata</taxon>
        <taxon>Vertebrata</taxon>
        <taxon>Euteleostomi</taxon>
        <taxon>Actinopterygii</taxon>
        <taxon>Neopterygii</taxon>
        <taxon>Teleostei</taxon>
        <taxon>Anguilliformes</taxon>
        <taxon>Anguillidae</taxon>
        <taxon>Anguilla</taxon>
    </lineage>
</organism>
<evidence type="ECO:0000313" key="1">
    <source>
        <dbReference type="EMBL" id="JAH60982.1"/>
    </source>
</evidence>
<dbReference type="AlphaFoldDB" id="A0A0E9U5G7"/>
<reference evidence="1" key="1">
    <citation type="submission" date="2014-11" db="EMBL/GenBank/DDBJ databases">
        <authorList>
            <person name="Amaro Gonzalez C."/>
        </authorList>
    </citation>
    <scope>NUCLEOTIDE SEQUENCE</scope>
</reference>
<dbReference type="EMBL" id="GBXM01047595">
    <property type="protein sequence ID" value="JAH60982.1"/>
    <property type="molecule type" value="Transcribed_RNA"/>
</dbReference>
<proteinExistence type="predicted"/>
<sequence length="51" mass="5979">MAQCIRLFNLPYHPPPFKINIYSLRIFTNFCCKMLVSGDLVIFRCRGIKLS</sequence>
<protein>
    <submittedName>
        <fullName evidence="1">Uncharacterized protein</fullName>
    </submittedName>
</protein>
<accession>A0A0E9U5G7</accession>
<reference evidence="1" key="2">
    <citation type="journal article" date="2015" name="Fish Shellfish Immunol.">
        <title>Early steps in the European eel (Anguilla anguilla)-Vibrio vulnificus interaction in the gills: Role of the RtxA13 toxin.</title>
        <authorList>
            <person name="Callol A."/>
            <person name="Pajuelo D."/>
            <person name="Ebbesson L."/>
            <person name="Teles M."/>
            <person name="MacKenzie S."/>
            <person name="Amaro C."/>
        </authorList>
    </citation>
    <scope>NUCLEOTIDE SEQUENCE</scope>
</reference>